<organism evidence="3 4">
    <name type="scientific">Micromonospora purpureochromogenes</name>
    <dbReference type="NCBI Taxonomy" id="47872"/>
    <lineage>
        <taxon>Bacteria</taxon>
        <taxon>Bacillati</taxon>
        <taxon>Actinomycetota</taxon>
        <taxon>Actinomycetes</taxon>
        <taxon>Micromonosporales</taxon>
        <taxon>Micromonosporaceae</taxon>
        <taxon>Micromonospora</taxon>
    </lineage>
</organism>
<proteinExistence type="predicted"/>
<comment type="caution">
    <text evidence="3">The sequence shown here is derived from an EMBL/GenBank/DDBJ whole genome shotgun (WGS) entry which is preliminary data.</text>
</comment>
<dbReference type="SUPFAM" id="SSF47090">
    <property type="entry name" value="PGBD-like"/>
    <property type="match status" value="1"/>
</dbReference>
<evidence type="ECO:0000259" key="2">
    <source>
        <dbReference type="Pfam" id="PF01471"/>
    </source>
</evidence>
<dbReference type="InterPro" id="IPR036366">
    <property type="entry name" value="PGBDSf"/>
</dbReference>
<feature type="signal peptide" evidence="1">
    <location>
        <begin position="1"/>
        <end position="28"/>
    </location>
</feature>
<dbReference type="Gene3D" id="1.10.101.10">
    <property type="entry name" value="PGBD-like superfamily/PGBD"/>
    <property type="match status" value="1"/>
</dbReference>
<dbReference type="Proteomes" id="UP000631553">
    <property type="component" value="Unassembled WGS sequence"/>
</dbReference>
<dbReference type="Pfam" id="PF01471">
    <property type="entry name" value="PG_binding_1"/>
    <property type="match status" value="1"/>
</dbReference>
<accession>A0ABX2RND5</accession>
<keyword evidence="4" id="KW-1185">Reference proteome</keyword>
<evidence type="ECO:0000313" key="4">
    <source>
        <dbReference type="Proteomes" id="UP000631553"/>
    </source>
</evidence>
<sequence length="159" mass="16737">MIRSRISLAVAACGVLIGSLLAAAPASASGQTTAAAAPTCNGGAWINVYTNPVRKLFVPVYNGSYDCQLAQGNYNNWGVVAMQNMLIKCYGQGITRDGDFGANTKTAVINAQTWEKVVYGENIVVDGVYGRETNRAVMWPAYLASGNLDASHICVDPAG</sequence>
<feature type="domain" description="Peptidoglycan binding-like" evidence="2">
    <location>
        <begin position="79"/>
        <end position="136"/>
    </location>
</feature>
<keyword evidence="1" id="KW-0732">Signal</keyword>
<dbReference type="RefSeq" id="WP_179802929.1">
    <property type="nucleotide sequence ID" value="NZ_JACCCQ010000001.1"/>
</dbReference>
<reference evidence="3 4" key="1">
    <citation type="submission" date="2020-07" db="EMBL/GenBank/DDBJ databases">
        <title>Sequencing the genomes of 1000 actinobacteria strains.</title>
        <authorList>
            <person name="Klenk H.-P."/>
        </authorList>
    </citation>
    <scope>NUCLEOTIDE SEQUENCE [LARGE SCALE GENOMIC DNA]</scope>
    <source>
        <strain evidence="3 4">DSM 43814</strain>
    </source>
</reference>
<protein>
    <recommendedName>
        <fullName evidence="2">Peptidoglycan binding-like domain-containing protein</fullName>
    </recommendedName>
</protein>
<dbReference type="EMBL" id="JACCCQ010000001">
    <property type="protein sequence ID" value="NYF56679.1"/>
    <property type="molecule type" value="Genomic_DNA"/>
</dbReference>
<feature type="chain" id="PRO_5046404169" description="Peptidoglycan binding-like domain-containing protein" evidence="1">
    <location>
        <begin position="29"/>
        <end position="159"/>
    </location>
</feature>
<evidence type="ECO:0000313" key="3">
    <source>
        <dbReference type="EMBL" id="NYF56679.1"/>
    </source>
</evidence>
<dbReference type="InterPro" id="IPR036365">
    <property type="entry name" value="PGBD-like_sf"/>
</dbReference>
<gene>
    <name evidence="3" type="ORF">HDA35_002510</name>
</gene>
<name>A0ABX2RND5_9ACTN</name>
<evidence type="ECO:0000256" key="1">
    <source>
        <dbReference type="SAM" id="SignalP"/>
    </source>
</evidence>
<dbReference type="InterPro" id="IPR002477">
    <property type="entry name" value="Peptidoglycan-bd-like"/>
</dbReference>